<gene>
    <name evidence="2" type="ORF">Dsi01nite_059410</name>
</gene>
<feature type="transmembrane region" description="Helical" evidence="1">
    <location>
        <begin position="95"/>
        <end position="116"/>
    </location>
</feature>
<dbReference type="EMBL" id="BONQ01000090">
    <property type="protein sequence ID" value="GIG47900.1"/>
    <property type="molecule type" value="Genomic_DNA"/>
</dbReference>
<dbReference type="Pfam" id="PF19545">
    <property type="entry name" value="DUF6069"/>
    <property type="match status" value="1"/>
</dbReference>
<dbReference type="RefSeq" id="WP_203849618.1">
    <property type="nucleotide sequence ID" value="NZ_BAAAVW010000021.1"/>
</dbReference>
<evidence type="ECO:0000313" key="3">
    <source>
        <dbReference type="Proteomes" id="UP000660611"/>
    </source>
</evidence>
<dbReference type="InterPro" id="IPR006311">
    <property type="entry name" value="TAT_signal"/>
</dbReference>
<comment type="caution">
    <text evidence="2">The sequence shown here is derived from an EMBL/GenBank/DDBJ whole genome shotgun (WGS) entry which is preliminary data.</text>
</comment>
<dbReference type="Proteomes" id="UP000660611">
    <property type="component" value="Unassembled WGS sequence"/>
</dbReference>
<evidence type="ECO:0000256" key="1">
    <source>
        <dbReference type="SAM" id="Phobius"/>
    </source>
</evidence>
<reference evidence="2" key="1">
    <citation type="submission" date="2021-01" db="EMBL/GenBank/DDBJ databases">
        <title>Whole genome shotgun sequence of Dactylosporangium siamense NBRC 106093.</title>
        <authorList>
            <person name="Komaki H."/>
            <person name="Tamura T."/>
        </authorList>
    </citation>
    <scope>NUCLEOTIDE SEQUENCE</scope>
    <source>
        <strain evidence="2">NBRC 106093</strain>
    </source>
</reference>
<protein>
    <recommendedName>
        <fullName evidence="4">Cell envelope biogenesis protein OmpA</fullName>
    </recommendedName>
</protein>
<proteinExistence type="predicted"/>
<sequence length="145" mass="14419">MSTTTHTAAQSPTQHTAAGRPSLRSLLLAGAAATAVASVATATVAAAGHAAGISLDVSGAPIPVPGFATLTAVFSLVGLVLAAVLRRFAARPRRVFVRTTVALTALSLVPDVIADAAPSTKALLMLTHLVAAAIVIPAIARRLSA</sequence>
<organism evidence="2 3">
    <name type="scientific">Dactylosporangium siamense</name>
    <dbReference type="NCBI Taxonomy" id="685454"/>
    <lineage>
        <taxon>Bacteria</taxon>
        <taxon>Bacillati</taxon>
        <taxon>Actinomycetota</taxon>
        <taxon>Actinomycetes</taxon>
        <taxon>Micromonosporales</taxon>
        <taxon>Micromonosporaceae</taxon>
        <taxon>Dactylosporangium</taxon>
    </lineage>
</organism>
<dbReference type="InterPro" id="IPR045713">
    <property type="entry name" value="DUF6069"/>
</dbReference>
<keyword evidence="1" id="KW-0472">Membrane</keyword>
<keyword evidence="1" id="KW-1133">Transmembrane helix</keyword>
<name>A0A919PT05_9ACTN</name>
<feature type="transmembrane region" description="Helical" evidence="1">
    <location>
        <begin position="26"/>
        <end position="50"/>
    </location>
</feature>
<dbReference type="AlphaFoldDB" id="A0A919PT05"/>
<keyword evidence="1" id="KW-0812">Transmembrane</keyword>
<evidence type="ECO:0008006" key="4">
    <source>
        <dbReference type="Google" id="ProtNLM"/>
    </source>
</evidence>
<dbReference type="PROSITE" id="PS51318">
    <property type="entry name" value="TAT"/>
    <property type="match status" value="1"/>
</dbReference>
<feature type="transmembrane region" description="Helical" evidence="1">
    <location>
        <begin position="122"/>
        <end position="140"/>
    </location>
</feature>
<feature type="transmembrane region" description="Helical" evidence="1">
    <location>
        <begin position="62"/>
        <end position="83"/>
    </location>
</feature>
<keyword evidence="3" id="KW-1185">Reference proteome</keyword>
<accession>A0A919PT05</accession>
<evidence type="ECO:0000313" key="2">
    <source>
        <dbReference type="EMBL" id="GIG47900.1"/>
    </source>
</evidence>